<accession>A0A022QEQ5</accession>
<dbReference type="Proteomes" id="UP000030748">
    <property type="component" value="Unassembled WGS sequence"/>
</dbReference>
<evidence type="ECO:0000313" key="4">
    <source>
        <dbReference type="Proteomes" id="UP000030748"/>
    </source>
</evidence>
<dbReference type="eggNOG" id="ENOG502S3AS">
    <property type="taxonomic scope" value="Eukaryota"/>
</dbReference>
<gene>
    <name evidence="3" type="ORF">MIMGU_mgv1a022884mg</name>
</gene>
<dbReference type="GO" id="GO:0005634">
    <property type="term" value="C:nucleus"/>
    <property type="evidence" value="ECO:0000318"/>
    <property type="project" value="GO_Central"/>
</dbReference>
<feature type="compositionally biased region" description="Basic and acidic residues" evidence="1">
    <location>
        <begin position="63"/>
        <end position="75"/>
    </location>
</feature>
<evidence type="ECO:0000256" key="1">
    <source>
        <dbReference type="SAM" id="MobiDB-lite"/>
    </source>
</evidence>
<evidence type="ECO:0000313" key="3">
    <source>
        <dbReference type="EMBL" id="EYU27157.1"/>
    </source>
</evidence>
<dbReference type="AlphaFoldDB" id="A0A022QEQ5"/>
<organism evidence="3 4">
    <name type="scientific">Erythranthe guttata</name>
    <name type="common">Yellow monkey flower</name>
    <name type="synonym">Mimulus guttatus</name>
    <dbReference type="NCBI Taxonomy" id="4155"/>
    <lineage>
        <taxon>Eukaryota</taxon>
        <taxon>Viridiplantae</taxon>
        <taxon>Streptophyta</taxon>
        <taxon>Embryophyta</taxon>
        <taxon>Tracheophyta</taxon>
        <taxon>Spermatophyta</taxon>
        <taxon>Magnoliopsida</taxon>
        <taxon>eudicotyledons</taxon>
        <taxon>Gunneridae</taxon>
        <taxon>Pentapetalae</taxon>
        <taxon>asterids</taxon>
        <taxon>lamiids</taxon>
        <taxon>Lamiales</taxon>
        <taxon>Phrymaceae</taxon>
        <taxon>Erythranthe</taxon>
    </lineage>
</organism>
<dbReference type="InterPro" id="IPR008889">
    <property type="entry name" value="VQ"/>
</dbReference>
<sequence length="162" mass="18517">MKHQYSFDATSLVPSKFVVNEYSRTIAKVKPKIRIIHIVAPEIIKTDVQNFRELVQKLTGKPAEAKESRKGKENNNNHNHNAASIISRVLPPKLPCLPIIPQENMQRSTKEEIEEMYNDEENPNAFLSYLGDDDDEQDGFNVPYMNGIPMIRSSTFGEVHFC</sequence>
<keyword evidence="4" id="KW-1185">Reference proteome</keyword>
<dbReference type="OrthoDB" id="693437at2759"/>
<feature type="domain" description="VQ" evidence="2">
    <location>
        <begin position="38"/>
        <end position="63"/>
    </location>
</feature>
<reference evidence="3 4" key="1">
    <citation type="journal article" date="2013" name="Proc. Natl. Acad. Sci. U.S.A.">
        <title>Fine-scale variation in meiotic recombination in Mimulus inferred from population shotgun sequencing.</title>
        <authorList>
            <person name="Hellsten U."/>
            <person name="Wright K.M."/>
            <person name="Jenkins J."/>
            <person name="Shu S."/>
            <person name="Yuan Y."/>
            <person name="Wessler S.R."/>
            <person name="Schmutz J."/>
            <person name="Willis J.H."/>
            <person name="Rokhsar D.S."/>
        </authorList>
    </citation>
    <scope>NUCLEOTIDE SEQUENCE [LARGE SCALE GENOMIC DNA]</scope>
    <source>
        <strain evidence="4">cv. DUN x IM62</strain>
    </source>
</reference>
<dbReference type="PhylomeDB" id="A0A022QEQ5"/>
<dbReference type="STRING" id="4155.A0A022QEQ5"/>
<dbReference type="EMBL" id="KI631506">
    <property type="protein sequence ID" value="EYU27157.1"/>
    <property type="molecule type" value="Genomic_DNA"/>
</dbReference>
<dbReference type="Pfam" id="PF05678">
    <property type="entry name" value="VQ"/>
    <property type="match status" value="1"/>
</dbReference>
<dbReference type="KEGG" id="egt:105969436"/>
<protein>
    <recommendedName>
        <fullName evidence="2">VQ domain-containing protein</fullName>
    </recommendedName>
</protein>
<evidence type="ECO:0000259" key="2">
    <source>
        <dbReference type="Pfam" id="PF05678"/>
    </source>
</evidence>
<proteinExistence type="predicted"/>
<feature type="region of interest" description="Disordered" evidence="1">
    <location>
        <begin position="59"/>
        <end position="79"/>
    </location>
</feature>
<dbReference type="PANTHER" id="PTHR33143">
    <property type="entry name" value="F16F4.1 PROTEIN-RELATED"/>
    <property type="match status" value="1"/>
</dbReference>
<dbReference type="InterPro" id="IPR039607">
    <property type="entry name" value="VQ_8/17/18/20/21/25"/>
</dbReference>
<name>A0A022QEQ5_ERYGU</name>
<dbReference type="PANTHER" id="PTHR33143:SF3">
    <property type="entry name" value="VQ MOTIF-CONTAINING PROTEIN 17-RELATED"/>
    <property type="match status" value="1"/>
</dbReference>